<dbReference type="EMBL" id="CADEPM010000004">
    <property type="protein sequence ID" value="CAB3405018.1"/>
    <property type="molecule type" value="Genomic_DNA"/>
</dbReference>
<feature type="region of interest" description="Disordered" evidence="1">
    <location>
        <begin position="244"/>
        <end position="284"/>
    </location>
</feature>
<dbReference type="Proteomes" id="UP000494206">
    <property type="component" value="Unassembled WGS sequence"/>
</dbReference>
<sequence length="347" mass="38348">MVTSIGGAIFQLDSPRMGFRLMSDDGDAYELAAGVGGDPKINRLTEIREESAVNSSGYNSDEMRAAHYQNPHRHSTPSPPPETEPISMSEVSETQAPPLFHSPKSDRHSYVSCCDVQPIAYERCRYLEVPNMQQFGQALSASCSDLVDTVLALHSNVMSAHEASSIREAAERRSQFARVSTRSVSAPPRKKWFRSKPSLADGMDDRLSGSSSAVCDEFTKKLVAAITTWHDIHSSLLRLSIDRSSSNESDERSRHHSTSSSCSTCTDDSGGSNERRRHLSASAAGGARFSISNPDLTNCQIKQMFPEMADHWRPSVRLVIKVEKRRAEGLDDFVVESPQKRDEIEKA</sequence>
<keyword evidence="3" id="KW-1185">Reference proteome</keyword>
<organism evidence="2 3">
    <name type="scientific">Caenorhabditis bovis</name>
    <dbReference type="NCBI Taxonomy" id="2654633"/>
    <lineage>
        <taxon>Eukaryota</taxon>
        <taxon>Metazoa</taxon>
        <taxon>Ecdysozoa</taxon>
        <taxon>Nematoda</taxon>
        <taxon>Chromadorea</taxon>
        <taxon>Rhabditida</taxon>
        <taxon>Rhabditina</taxon>
        <taxon>Rhabditomorpha</taxon>
        <taxon>Rhabditoidea</taxon>
        <taxon>Rhabditidae</taxon>
        <taxon>Peloderinae</taxon>
        <taxon>Caenorhabditis</taxon>
    </lineage>
</organism>
<proteinExistence type="predicted"/>
<feature type="compositionally biased region" description="Low complexity" evidence="1">
    <location>
        <begin position="258"/>
        <end position="272"/>
    </location>
</feature>
<dbReference type="OrthoDB" id="5865779at2759"/>
<evidence type="ECO:0000313" key="2">
    <source>
        <dbReference type="EMBL" id="CAB3405018.1"/>
    </source>
</evidence>
<name>A0A8S1EWA8_9PELO</name>
<accession>A0A8S1EWA8</accession>
<gene>
    <name evidence="2" type="ORF">CBOVIS_LOCUS7269</name>
</gene>
<dbReference type="AlphaFoldDB" id="A0A8S1EWA8"/>
<reference evidence="2 3" key="1">
    <citation type="submission" date="2020-04" db="EMBL/GenBank/DDBJ databases">
        <authorList>
            <person name="Laetsch R D."/>
            <person name="Stevens L."/>
            <person name="Kumar S."/>
            <person name="Blaxter L. M."/>
        </authorList>
    </citation>
    <scope>NUCLEOTIDE SEQUENCE [LARGE SCALE GENOMIC DNA]</scope>
</reference>
<evidence type="ECO:0000256" key="1">
    <source>
        <dbReference type="SAM" id="MobiDB-lite"/>
    </source>
</evidence>
<evidence type="ECO:0000313" key="3">
    <source>
        <dbReference type="Proteomes" id="UP000494206"/>
    </source>
</evidence>
<feature type="region of interest" description="Disordered" evidence="1">
    <location>
        <begin position="68"/>
        <end position="107"/>
    </location>
</feature>
<protein>
    <submittedName>
        <fullName evidence="2">Uncharacterized protein</fullName>
    </submittedName>
</protein>
<comment type="caution">
    <text evidence="2">The sequence shown here is derived from an EMBL/GenBank/DDBJ whole genome shotgun (WGS) entry which is preliminary data.</text>
</comment>